<dbReference type="InterPro" id="IPR001482">
    <property type="entry name" value="T2SS/T4SS_dom"/>
</dbReference>
<evidence type="ECO:0000256" key="2">
    <source>
        <dbReference type="ARBA" id="ARBA00006611"/>
    </source>
</evidence>
<evidence type="ECO:0000256" key="4">
    <source>
        <dbReference type="ARBA" id="ARBA00022741"/>
    </source>
</evidence>
<name>A0ABY1NV47_9BACT</name>
<dbReference type="InterPro" id="IPR027417">
    <property type="entry name" value="P-loop_NTPase"/>
</dbReference>
<feature type="domain" description="Bacterial type II secretion system protein E" evidence="6">
    <location>
        <begin position="386"/>
        <end position="400"/>
    </location>
</feature>
<protein>
    <submittedName>
        <fullName evidence="7">Type IV pilus assembly protein PilB</fullName>
    </submittedName>
</protein>
<dbReference type="InterPro" id="IPR013374">
    <property type="entry name" value="ATPase_typ4_pilus-assembl_PilB"/>
</dbReference>
<dbReference type="Gene3D" id="3.30.300.160">
    <property type="entry name" value="Type II secretion system, protein E, N-terminal domain"/>
    <property type="match status" value="1"/>
</dbReference>
<dbReference type="PANTHER" id="PTHR30258">
    <property type="entry name" value="TYPE II SECRETION SYSTEM PROTEIN GSPE-RELATED"/>
    <property type="match status" value="1"/>
</dbReference>
<dbReference type="EMBL" id="FXUB01000006">
    <property type="protein sequence ID" value="SMP19037.1"/>
    <property type="molecule type" value="Genomic_DNA"/>
</dbReference>
<dbReference type="Proteomes" id="UP001157911">
    <property type="component" value="Unassembled WGS sequence"/>
</dbReference>
<proteinExistence type="inferred from homology"/>
<dbReference type="CDD" id="cd01129">
    <property type="entry name" value="PulE-GspE-like"/>
    <property type="match status" value="1"/>
</dbReference>
<gene>
    <name evidence="7" type="ORF">SAMN06265339_1663</name>
</gene>
<dbReference type="SUPFAM" id="SSF52540">
    <property type="entry name" value="P-loop containing nucleoside triphosphate hydrolases"/>
    <property type="match status" value="1"/>
</dbReference>
<dbReference type="Gene3D" id="3.30.450.90">
    <property type="match status" value="1"/>
</dbReference>
<dbReference type="SUPFAM" id="SSF160246">
    <property type="entry name" value="EspE N-terminal domain-like"/>
    <property type="match status" value="1"/>
</dbReference>
<accession>A0ABY1NV47</accession>
<organism evidence="7 8">
    <name type="scientific">Desulfurobacterium pacificum</name>
    <dbReference type="NCBI Taxonomy" id="240166"/>
    <lineage>
        <taxon>Bacteria</taxon>
        <taxon>Pseudomonadati</taxon>
        <taxon>Aquificota</taxon>
        <taxon>Aquificia</taxon>
        <taxon>Desulfurobacteriales</taxon>
        <taxon>Desulfurobacteriaceae</taxon>
        <taxon>Desulfurobacterium</taxon>
    </lineage>
</organism>
<dbReference type="RefSeq" id="WP_283401099.1">
    <property type="nucleotide sequence ID" value="NZ_FXUB01000006.1"/>
</dbReference>
<evidence type="ECO:0000313" key="7">
    <source>
        <dbReference type="EMBL" id="SMP19037.1"/>
    </source>
</evidence>
<keyword evidence="4" id="KW-0547">Nucleotide-binding</keyword>
<dbReference type="PANTHER" id="PTHR30258:SF1">
    <property type="entry name" value="PROTEIN TRANSPORT PROTEIN HOFB HOMOLOG"/>
    <property type="match status" value="1"/>
</dbReference>
<dbReference type="InterPro" id="IPR007831">
    <property type="entry name" value="T2SS_GspE_N"/>
</dbReference>
<keyword evidence="3" id="KW-0963">Cytoplasm</keyword>
<dbReference type="Gene3D" id="3.40.50.300">
    <property type="entry name" value="P-loop containing nucleotide triphosphate hydrolases"/>
    <property type="match status" value="1"/>
</dbReference>
<evidence type="ECO:0000259" key="6">
    <source>
        <dbReference type="PROSITE" id="PS00662"/>
    </source>
</evidence>
<keyword evidence="8" id="KW-1185">Reference proteome</keyword>
<dbReference type="Pfam" id="PF05157">
    <property type="entry name" value="MshEN"/>
    <property type="match status" value="1"/>
</dbReference>
<reference evidence="7 8" key="1">
    <citation type="submission" date="2017-05" db="EMBL/GenBank/DDBJ databases">
        <authorList>
            <person name="Varghese N."/>
            <person name="Submissions S."/>
        </authorList>
    </citation>
    <scope>NUCLEOTIDE SEQUENCE [LARGE SCALE GENOMIC DNA]</scope>
    <source>
        <strain evidence="7 8">DSM 15522</strain>
    </source>
</reference>
<evidence type="ECO:0000256" key="3">
    <source>
        <dbReference type="ARBA" id="ARBA00022490"/>
    </source>
</evidence>
<keyword evidence="5" id="KW-0067">ATP-binding</keyword>
<comment type="similarity">
    <text evidence="2">Belongs to the GSP E family.</text>
</comment>
<evidence type="ECO:0000256" key="5">
    <source>
        <dbReference type="ARBA" id="ARBA00022840"/>
    </source>
</evidence>
<evidence type="ECO:0000256" key="1">
    <source>
        <dbReference type="ARBA" id="ARBA00004496"/>
    </source>
</evidence>
<comment type="caution">
    <text evidence="7">The sequence shown here is derived from an EMBL/GenBank/DDBJ whole genome shotgun (WGS) entry which is preliminary data.</text>
</comment>
<sequence>MQKLDERKLWEFVSKKLNVPLDFFKKEKDWQKALVESGKVTEEQLLSVLSEFFDVPYVDLREVNIPEELVKIVPRDTAEKTLIIPFARSGPTLKVAMRDPSDVQVRERIRFSTGYRIQPFIALDFRIREKLEEVYGKAEEEFFSRITQEIFQESKKEELPELEEVITKSQVLSLDDLKQLATQAPIVKLVNAMIIEALKRGASDIHVEPFEKELRVRYRIDGVLHVVARYQPEIKDAVIARFKVLSNMDIAEKRLPQDGRMRARFKGRDIDFRVSTVPTVYGEKVVLRILDKGGLKLDLSELGLEDREYELLKKAIFSPYGMVLVTGPTGSGKTTTLYSSLLTVNTPEVNIMTVEDPVEYNLYGINQVQVKPEIGLTFARALRAFLRQDPDIIMVGEIRDTETAEIAVEAALTGHLVFSTLHTNDAPSTVTRLVDMGIENFLVSSSIILVIAQRLARRICPYCKEEFAYPKEVLKEVGFSDEEILGLKTYRGKGCEKCDYTGYKGRVALYEVMEMVPEIRDAVVRGKNADEIRKLAMKHGMRTLREVGKIKIAKGVTTPEEVLRVTRRY</sequence>
<dbReference type="NCBIfam" id="TIGR02538">
    <property type="entry name" value="type_IV_pilB"/>
    <property type="match status" value="1"/>
</dbReference>
<comment type="subcellular location">
    <subcellularLocation>
        <location evidence="1">Cytoplasm</location>
    </subcellularLocation>
</comment>
<dbReference type="InterPro" id="IPR037257">
    <property type="entry name" value="T2SS_E_N_sf"/>
</dbReference>
<dbReference type="Pfam" id="PF00437">
    <property type="entry name" value="T2SSE"/>
    <property type="match status" value="1"/>
</dbReference>
<evidence type="ECO:0000313" key="8">
    <source>
        <dbReference type="Proteomes" id="UP001157911"/>
    </source>
</evidence>
<dbReference type="PROSITE" id="PS00662">
    <property type="entry name" value="T2SP_E"/>
    <property type="match status" value="1"/>
</dbReference>